<reference evidence="3" key="1">
    <citation type="submission" date="2016-04" db="EMBL/GenBank/DDBJ databases">
        <authorList>
            <person name="Chen L."/>
            <person name="Zhuang W."/>
            <person name="Wang G."/>
        </authorList>
    </citation>
    <scope>NUCLEOTIDE SEQUENCE [LARGE SCALE GENOMIC DNA]</scope>
    <source>
        <strain evidence="3">208</strain>
    </source>
</reference>
<proteinExistence type="predicted"/>
<evidence type="ECO:0000256" key="1">
    <source>
        <dbReference type="SAM" id="MobiDB-lite"/>
    </source>
</evidence>
<dbReference type="EMBL" id="LWBP01000010">
    <property type="protein sequence ID" value="OQP67808.1"/>
    <property type="molecule type" value="Genomic_DNA"/>
</dbReference>
<dbReference type="AlphaFoldDB" id="A0A1V9GBG4"/>
<keyword evidence="3" id="KW-1185">Reference proteome</keyword>
<comment type="caution">
    <text evidence="2">The sequence shown here is derived from an EMBL/GenBank/DDBJ whole genome shotgun (WGS) entry which is preliminary data.</text>
</comment>
<dbReference type="Proteomes" id="UP000192276">
    <property type="component" value="Unassembled WGS sequence"/>
</dbReference>
<sequence length="129" mass="15719">MNEPLTARPGVSFSGKTHNKHPQWYSQPLRLNKEQRHEPLMVLDEFFQCYHLNETRQIFWDWLTEVVSSPRSISIDPHERSNHMYFYEKMEELIEAAYIIAKRTRKQRRKVAKRRYKRRSAGLQVEMRK</sequence>
<organism evidence="2 3">
    <name type="scientific">Niastella populi</name>
    <dbReference type="NCBI Taxonomy" id="550983"/>
    <lineage>
        <taxon>Bacteria</taxon>
        <taxon>Pseudomonadati</taxon>
        <taxon>Bacteroidota</taxon>
        <taxon>Chitinophagia</taxon>
        <taxon>Chitinophagales</taxon>
        <taxon>Chitinophagaceae</taxon>
        <taxon>Niastella</taxon>
    </lineage>
</organism>
<dbReference type="STRING" id="550983.A4R26_32795"/>
<dbReference type="RefSeq" id="WP_207625671.1">
    <property type="nucleotide sequence ID" value="NZ_LWBP01000010.1"/>
</dbReference>
<gene>
    <name evidence="2" type="ORF">A4R26_32795</name>
</gene>
<accession>A0A1V9GBG4</accession>
<protein>
    <submittedName>
        <fullName evidence="2">Uncharacterized protein</fullName>
    </submittedName>
</protein>
<evidence type="ECO:0000313" key="3">
    <source>
        <dbReference type="Proteomes" id="UP000192276"/>
    </source>
</evidence>
<evidence type="ECO:0000313" key="2">
    <source>
        <dbReference type="EMBL" id="OQP67808.1"/>
    </source>
</evidence>
<name>A0A1V9GBG4_9BACT</name>
<feature type="region of interest" description="Disordered" evidence="1">
    <location>
        <begin position="1"/>
        <end position="21"/>
    </location>
</feature>